<accession>A0ABU9AUF1</accession>
<comment type="caution">
    <text evidence="1">The sequence shown here is derived from an EMBL/GenBank/DDBJ whole genome shotgun (WGS) entry which is preliminary data.</text>
</comment>
<protein>
    <submittedName>
        <fullName evidence="1">Uncharacterized protein</fullName>
    </submittedName>
</protein>
<dbReference type="Proteomes" id="UP001371305">
    <property type="component" value="Unassembled WGS sequence"/>
</dbReference>
<sequence>MFRVLLIGLAMLPFASCVRTVEPNAEERLQIDAGQELEKME</sequence>
<name>A0ABU9AUF1_9BACT</name>
<evidence type="ECO:0000313" key="2">
    <source>
        <dbReference type="Proteomes" id="UP001371305"/>
    </source>
</evidence>
<gene>
    <name evidence="1" type="ORF">WKV53_12795</name>
</gene>
<reference evidence="1 2" key="1">
    <citation type="submission" date="2024-04" db="EMBL/GenBank/DDBJ databases">
        <title>Luteolibacter sp. isolated from soil.</title>
        <authorList>
            <person name="An J."/>
        </authorList>
    </citation>
    <scope>NUCLEOTIDE SEQUENCE [LARGE SCALE GENOMIC DNA]</scope>
    <source>
        <strain evidence="1 2">Y139</strain>
    </source>
</reference>
<proteinExistence type="predicted"/>
<evidence type="ECO:0000313" key="1">
    <source>
        <dbReference type="EMBL" id="MEK7951386.1"/>
    </source>
</evidence>
<organism evidence="1 2">
    <name type="scientific">Luteolibacter soli</name>
    <dbReference type="NCBI Taxonomy" id="3135280"/>
    <lineage>
        <taxon>Bacteria</taxon>
        <taxon>Pseudomonadati</taxon>
        <taxon>Verrucomicrobiota</taxon>
        <taxon>Verrucomicrobiia</taxon>
        <taxon>Verrucomicrobiales</taxon>
        <taxon>Verrucomicrobiaceae</taxon>
        <taxon>Luteolibacter</taxon>
    </lineage>
</organism>
<keyword evidence="2" id="KW-1185">Reference proteome</keyword>
<dbReference type="EMBL" id="JBBUKT010000004">
    <property type="protein sequence ID" value="MEK7951386.1"/>
    <property type="molecule type" value="Genomic_DNA"/>
</dbReference>
<dbReference type="RefSeq" id="WP_341404990.1">
    <property type="nucleotide sequence ID" value="NZ_JBBUKT010000004.1"/>
</dbReference>